<keyword evidence="3" id="KW-1185">Reference proteome</keyword>
<feature type="domain" description="AAA+ ATPase" evidence="1">
    <location>
        <begin position="28"/>
        <end position="253"/>
    </location>
</feature>
<proteinExistence type="predicted"/>
<sequence length="477" mass="54999">MALLRRGIPMFERAFVPPPMQNLDRFKQHEKFLIYGQKGTGKSAVLRHLEAHSVKAGYRTDYIIFKDNVSEESDLFESGILSPVSEQDVLKIRHYLHIMKRMLLLKFLYLMIAEKGERVAGELDAAAPFLGKVMEWFKNSTLSDVSSYAIRTAFDLASSVKKDEQEGLRSIDFGKLLKGQNDTLLKSLVAQAKKESFKAVIFVDEIHFSFKDNESYRQDAMLVRDCIAAALNLNETFIRNGVTCFVQVAVRSEFLEHPVIAQAEIQNQIHSFGEPIDWSSEKYDEKSRLWGFVLARVKLEDSRVTSRQFFDNYVGNGRATSLLEHTWSKPRDLIRFFNVAKRRYPKKTNLDKADFDSVIKEYSIEAWRELRTALSSFLNESALLRLEEFLGENAHRNYNHTPFKKEDLVDFLMGVKSEFDNNLDVGLVLGLLYILGVLQMRSEMAGGTIFNAYHRANLQPKWDWEIYMHPAVAKRFS</sequence>
<dbReference type="AlphaFoldDB" id="Q3J4T9"/>
<dbReference type="InterPro" id="IPR003593">
    <property type="entry name" value="AAA+_ATPase"/>
</dbReference>
<evidence type="ECO:0000259" key="1">
    <source>
        <dbReference type="SMART" id="SM00382"/>
    </source>
</evidence>
<accession>Q3J4T9</accession>
<name>Q3J4T9_CERS4</name>
<gene>
    <name evidence="2" type="ORF">RSP_2044</name>
</gene>
<protein>
    <submittedName>
        <fullName evidence="2">ATPase</fullName>
    </submittedName>
</protein>
<evidence type="ECO:0000313" key="3">
    <source>
        <dbReference type="Proteomes" id="UP000002703"/>
    </source>
</evidence>
<dbReference type="KEGG" id="rsp:RSP_2044"/>
<dbReference type="InterPro" id="IPR059206">
    <property type="entry name" value="Sll1717-like"/>
</dbReference>
<dbReference type="OrthoDB" id="7824640at2"/>
<evidence type="ECO:0000313" key="2">
    <source>
        <dbReference type="EMBL" id="ABA78195.2"/>
    </source>
</evidence>
<dbReference type="EMBL" id="CP000143">
    <property type="protein sequence ID" value="ABA78195.2"/>
    <property type="molecule type" value="Genomic_DNA"/>
</dbReference>
<dbReference type="EnsemblBacteria" id="ABA78195">
    <property type="protein sequence ID" value="ABA78195"/>
    <property type="gene ID" value="RSP_2044"/>
</dbReference>
<dbReference type="SUPFAM" id="SSF52540">
    <property type="entry name" value="P-loop containing nucleoside triphosphate hydrolases"/>
    <property type="match status" value="1"/>
</dbReference>
<reference evidence="3" key="1">
    <citation type="submission" date="2005-09" db="EMBL/GenBank/DDBJ databases">
        <title>Complete sequence of chromosome 1 of Rhodobacter sphaeroides 2.4.1.</title>
        <authorList>
            <person name="Copeland A."/>
            <person name="Lucas S."/>
            <person name="Lapidus A."/>
            <person name="Barry K."/>
            <person name="Detter J.C."/>
            <person name="Glavina T."/>
            <person name="Hammon N."/>
            <person name="Israni S."/>
            <person name="Pitluck S."/>
            <person name="Richardson P."/>
            <person name="Mackenzie C."/>
            <person name="Choudhary M."/>
            <person name="Larimer F."/>
            <person name="Hauser L.J."/>
            <person name="Land M."/>
            <person name="Donohue T.J."/>
            <person name="Kaplan S."/>
        </authorList>
    </citation>
    <scope>NUCLEOTIDE SEQUENCE [LARGE SCALE GENOMIC DNA]</scope>
    <source>
        <strain evidence="3">ATCC 17023 / DSM 158 / JCM 6121 / CCUG 31486 / LMG 2827 / NBRC 12203 / NCIMB 8253 / ATH 2.4.1.</strain>
    </source>
</reference>
<organism evidence="2 3">
    <name type="scientific">Cereibacter sphaeroides (strain ATCC 17023 / DSM 158 / JCM 6121 / CCUG 31486 / LMG 2827 / NBRC 12203 / NCIMB 8253 / ATH 2.4.1.)</name>
    <name type="common">Rhodobacter sphaeroides</name>
    <dbReference type="NCBI Taxonomy" id="272943"/>
    <lineage>
        <taxon>Bacteria</taxon>
        <taxon>Pseudomonadati</taxon>
        <taxon>Pseudomonadota</taxon>
        <taxon>Alphaproteobacteria</taxon>
        <taxon>Rhodobacterales</taxon>
        <taxon>Paracoccaceae</taxon>
        <taxon>Cereibacter</taxon>
    </lineage>
</organism>
<dbReference type="InterPro" id="IPR027417">
    <property type="entry name" value="P-loop_NTPase"/>
</dbReference>
<dbReference type="PATRIC" id="fig|272943.9.peg.933"/>
<dbReference type="SMART" id="SM00382">
    <property type="entry name" value="AAA"/>
    <property type="match status" value="1"/>
</dbReference>
<dbReference type="Proteomes" id="UP000002703">
    <property type="component" value="Chromosome 1"/>
</dbReference>
<dbReference type="NCBIfam" id="NF047389">
    <property type="entry name" value="ATPase_Sll1717"/>
    <property type="match status" value="1"/>
</dbReference>